<evidence type="ECO:0000313" key="2">
    <source>
        <dbReference type="EMBL" id="ORY45894.1"/>
    </source>
</evidence>
<comment type="caution">
    <text evidence="2">The sequence shown here is derived from an EMBL/GenBank/DDBJ whole genome shotgun (WGS) entry which is preliminary data.</text>
</comment>
<keyword evidence="3" id="KW-1185">Reference proteome</keyword>
<dbReference type="EMBL" id="MCGO01000018">
    <property type="protein sequence ID" value="ORY45894.1"/>
    <property type="molecule type" value="Genomic_DNA"/>
</dbReference>
<dbReference type="Proteomes" id="UP000193642">
    <property type="component" value="Unassembled WGS sequence"/>
</dbReference>
<reference evidence="2 3" key="1">
    <citation type="submission" date="2016-07" db="EMBL/GenBank/DDBJ databases">
        <title>Pervasive Adenine N6-methylation of Active Genes in Fungi.</title>
        <authorList>
            <consortium name="DOE Joint Genome Institute"/>
            <person name="Mondo S.J."/>
            <person name="Dannebaum R.O."/>
            <person name="Kuo R.C."/>
            <person name="Labutti K."/>
            <person name="Haridas S."/>
            <person name="Kuo A."/>
            <person name="Salamov A."/>
            <person name="Ahrendt S.R."/>
            <person name="Lipzen A."/>
            <person name="Sullivan W."/>
            <person name="Andreopoulos W.B."/>
            <person name="Clum A."/>
            <person name="Lindquist E."/>
            <person name="Daum C."/>
            <person name="Ramamoorthy G.K."/>
            <person name="Gryganskyi A."/>
            <person name="Culley D."/>
            <person name="Magnuson J.K."/>
            <person name="James T.Y."/>
            <person name="O'Malley M.A."/>
            <person name="Stajich J.E."/>
            <person name="Spatafora J.W."/>
            <person name="Visel A."/>
            <person name="Grigoriev I.V."/>
        </authorList>
    </citation>
    <scope>NUCLEOTIDE SEQUENCE [LARGE SCALE GENOMIC DNA]</scope>
    <source>
        <strain evidence="2 3">JEL800</strain>
    </source>
</reference>
<protein>
    <submittedName>
        <fullName evidence="2">Uncharacterized protein</fullName>
    </submittedName>
</protein>
<feature type="region of interest" description="Disordered" evidence="1">
    <location>
        <begin position="31"/>
        <end position="58"/>
    </location>
</feature>
<dbReference type="AlphaFoldDB" id="A0A1Y2CGD3"/>
<evidence type="ECO:0000256" key="1">
    <source>
        <dbReference type="SAM" id="MobiDB-lite"/>
    </source>
</evidence>
<name>A0A1Y2CGD3_9FUNG</name>
<sequence length="69" mass="7830">MIQTQVAHYSPVFPTTPKQYQMLQQPFYGSNRFTSSSSAKEIKASSRRQEADGQTSKVSPLIRQDAVFF</sequence>
<proteinExistence type="predicted"/>
<accession>A0A1Y2CGD3</accession>
<gene>
    <name evidence="2" type="ORF">BCR33DRAFT_715925</name>
</gene>
<feature type="compositionally biased region" description="Basic and acidic residues" evidence="1">
    <location>
        <begin position="40"/>
        <end position="51"/>
    </location>
</feature>
<evidence type="ECO:0000313" key="3">
    <source>
        <dbReference type="Proteomes" id="UP000193642"/>
    </source>
</evidence>
<organism evidence="2 3">
    <name type="scientific">Rhizoclosmatium globosum</name>
    <dbReference type="NCBI Taxonomy" id="329046"/>
    <lineage>
        <taxon>Eukaryota</taxon>
        <taxon>Fungi</taxon>
        <taxon>Fungi incertae sedis</taxon>
        <taxon>Chytridiomycota</taxon>
        <taxon>Chytridiomycota incertae sedis</taxon>
        <taxon>Chytridiomycetes</taxon>
        <taxon>Chytridiales</taxon>
        <taxon>Chytriomycetaceae</taxon>
        <taxon>Rhizoclosmatium</taxon>
    </lineage>
</organism>